<dbReference type="InterPro" id="IPR001853">
    <property type="entry name" value="DSBA-like_thioredoxin_dom"/>
</dbReference>
<dbReference type="InterPro" id="IPR036249">
    <property type="entry name" value="Thioredoxin-like_sf"/>
</dbReference>
<dbReference type="PANTHER" id="PTHR13887">
    <property type="entry name" value="GLUTATHIONE S-TRANSFERASE KAPPA"/>
    <property type="match status" value="1"/>
</dbReference>
<organism evidence="2 3">
    <name type="scientific">Nocardioides baekrokdamisoli</name>
    <dbReference type="NCBI Taxonomy" id="1804624"/>
    <lineage>
        <taxon>Bacteria</taxon>
        <taxon>Bacillati</taxon>
        <taxon>Actinomycetota</taxon>
        <taxon>Actinomycetes</taxon>
        <taxon>Propionibacteriales</taxon>
        <taxon>Nocardioidaceae</taxon>
        <taxon>Nocardioides</taxon>
    </lineage>
</organism>
<keyword evidence="3" id="KW-1185">Reference proteome</keyword>
<dbReference type="AlphaFoldDB" id="A0A3G9J0I6"/>
<evidence type="ECO:0000313" key="2">
    <source>
        <dbReference type="EMBL" id="BBH18133.1"/>
    </source>
</evidence>
<protein>
    <submittedName>
        <fullName evidence="2">DSBA oxidoreductase</fullName>
    </submittedName>
</protein>
<evidence type="ECO:0000259" key="1">
    <source>
        <dbReference type="Pfam" id="PF01323"/>
    </source>
</evidence>
<sequence length="225" mass="24464">MLLRLLRKRRLEKALATFPHEVEVVWRSYQLDPGSPKDAVDTVGDYLGRKYGGGPEAGRAMIDRVEAVAAEEGMIWRHSQSLRVNTLDAHRLLHAALADGGPKLQGDLKEALLKAYFVDTRNVADHGVLAEIAAEVGLDAGRIREVLGSVVYTDEVWNDQQTAASLGATGVPFYVIDRAYGIAGAESAEVFSNVLRQAWEASHPSLQMVQADDSCGPDGCVVPQR</sequence>
<dbReference type="CDD" id="cd03024">
    <property type="entry name" value="DsbA_FrnE"/>
    <property type="match status" value="1"/>
</dbReference>
<dbReference type="Proteomes" id="UP000271573">
    <property type="component" value="Chromosome"/>
</dbReference>
<reference evidence="2 3" key="1">
    <citation type="submission" date="2018-11" db="EMBL/GenBank/DDBJ databases">
        <title>Complete genome sequence of Nocardioides baekrokdamisoli strain KCTC 39748.</title>
        <authorList>
            <person name="Kang S.W."/>
            <person name="Lee K.C."/>
            <person name="Kim K.K."/>
            <person name="Kim J.S."/>
            <person name="Kim D.S."/>
            <person name="Ko S.H."/>
            <person name="Yang S.H."/>
            <person name="Shin Y.K."/>
            <person name="Lee J.S."/>
        </authorList>
    </citation>
    <scope>NUCLEOTIDE SEQUENCE [LARGE SCALE GENOMIC DNA]</scope>
    <source>
        <strain evidence="2 3">KCTC 39748</strain>
    </source>
</reference>
<evidence type="ECO:0000313" key="3">
    <source>
        <dbReference type="Proteomes" id="UP000271573"/>
    </source>
</evidence>
<name>A0A3G9J0I6_9ACTN</name>
<dbReference type="EMBL" id="AP019307">
    <property type="protein sequence ID" value="BBH18133.1"/>
    <property type="molecule type" value="Genomic_DNA"/>
</dbReference>
<dbReference type="Pfam" id="PF01323">
    <property type="entry name" value="DSBA"/>
    <property type="match status" value="1"/>
</dbReference>
<dbReference type="KEGG" id="nbe:Back2_24200"/>
<gene>
    <name evidence="2" type="ORF">Back2_24200</name>
</gene>
<proteinExistence type="predicted"/>
<dbReference type="RefSeq" id="WP_197715192.1">
    <property type="nucleotide sequence ID" value="NZ_AP019307.1"/>
</dbReference>
<dbReference type="PANTHER" id="PTHR13887:SF41">
    <property type="entry name" value="THIOREDOXIN SUPERFAMILY PROTEIN"/>
    <property type="match status" value="1"/>
</dbReference>
<accession>A0A3G9J0I6</accession>
<dbReference type="GO" id="GO:0016491">
    <property type="term" value="F:oxidoreductase activity"/>
    <property type="evidence" value="ECO:0007669"/>
    <property type="project" value="InterPro"/>
</dbReference>
<dbReference type="SUPFAM" id="SSF52833">
    <property type="entry name" value="Thioredoxin-like"/>
    <property type="match status" value="1"/>
</dbReference>
<dbReference type="Gene3D" id="3.40.30.10">
    <property type="entry name" value="Glutaredoxin"/>
    <property type="match status" value="1"/>
</dbReference>
<feature type="domain" description="DSBA-like thioredoxin" evidence="1">
    <location>
        <begin position="8"/>
        <end position="195"/>
    </location>
</feature>